<evidence type="ECO:0000256" key="1">
    <source>
        <dbReference type="ARBA" id="ARBA00001974"/>
    </source>
</evidence>
<evidence type="ECO:0000313" key="6">
    <source>
        <dbReference type="EMBL" id="UPQ82607.1"/>
    </source>
</evidence>
<protein>
    <submittedName>
        <fullName evidence="6">FAD-dependent oxidoreductase</fullName>
    </submittedName>
</protein>
<dbReference type="InterPro" id="IPR036188">
    <property type="entry name" value="FAD/NAD-bd_sf"/>
</dbReference>
<dbReference type="SUPFAM" id="SSF51905">
    <property type="entry name" value="FAD/NAD(P)-binding domain"/>
    <property type="match status" value="2"/>
</dbReference>
<keyword evidence="7" id="KW-1185">Reference proteome</keyword>
<evidence type="ECO:0000256" key="2">
    <source>
        <dbReference type="ARBA" id="ARBA00022630"/>
    </source>
</evidence>
<sequence length="360" mass="39129">MNTDFDLLLAGAGHSHLGVLNQWADGERPMGRIGLVSAEPHAWYSGMMPGLVAEHYQPRQCRIGLPKLCAAAEVEFIQGTLVALLPDTPELLLATGETLRSTWLSLNLGSLPWLPEQFGDGMELLSVKPFADFIRRWQQWQESPEPVAILGGGPAGAELALAMAGRVPAIHLFCAGELLADHPRRLRALALGHLQRADVQIHEHVSIQSVHGNTLIGDDGLIHWRGRRLVVATGPNPLGWLRDSGLRLDGDGFIEVSPALQSRSHRHVFASGDCAGLPGAARNGVHAVRQAAVLATNLSRAAIGQPLRHYHPQTHSLALLADGQRGALMSWANLAAEGKLLGLWKDHLDRRFMRQHGNRD</sequence>
<evidence type="ECO:0000259" key="5">
    <source>
        <dbReference type="Pfam" id="PF07992"/>
    </source>
</evidence>
<dbReference type="PANTHER" id="PTHR42913">
    <property type="entry name" value="APOPTOSIS-INDUCING FACTOR 1"/>
    <property type="match status" value="1"/>
</dbReference>
<dbReference type="EMBL" id="CP096208">
    <property type="protein sequence ID" value="UPQ82607.1"/>
    <property type="molecule type" value="Genomic_DNA"/>
</dbReference>
<proteinExistence type="predicted"/>
<keyword evidence="3" id="KW-0274">FAD</keyword>
<comment type="cofactor">
    <cofactor evidence="1">
        <name>FAD</name>
        <dbReference type="ChEBI" id="CHEBI:57692"/>
    </cofactor>
</comment>
<feature type="domain" description="FAD/NAD(P)-binding" evidence="5">
    <location>
        <begin position="30"/>
        <end position="285"/>
    </location>
</feature>
<evidence type="ECO:0000256" key="3">
    <source>
        <dbReference type="ARBA" id="ARBA00022827"/>
    </source>
</evidence>
<dbReference type="Gene3D" id="3.50.50.100">
    <property type="match status" value="1"/>
</dbReference>
<keyword evidence="4" id="KW-0560">Oxidoreductase</keyword>
<dbReference type="Proteomes" id="UP000831189">
    <property type="component" value="Chromosome"/>
</dbReference>
<evidence type="ECO:0000313" key="7">
    <source>
        <dbReference type="Proteomes" id="UP000831189"/>
    </source>
</evidence>
<accession>A0ABY4KP12</accession>
<dbReference type="InterPro" id="IPR051169">
    <property type="entry name" value="NADH-Q_oxidoreductase"/>
</dbReference>
<gene>
    <name evidence="6" type="ORF">M0M42_19855</name>
</gene>
<dbReference type="InterPro" id="IPR023753">
    <property type="entry name" value="FAD/NAD-binding_dom"/>
</dbReference>
<dbReference type="PANTHER" id="PTHR42913:SF9">
    <property type="entry name" value="SLR1591 PROTEIN"/>
    <property type="match status" value="1"/>
</dbReference>
<evidence type="ECO:0000256" key="4">
    <source>
        <dbReference type="ARBA" id="ARBA00023002"/>
    </source>
</evidence>
<dbReference type="Pfam" id="PF07992">
    <property type="entry name" value="Pyr_redox_2"/>
    <property type="match status" value="1"/>
</dbReference>
<name>A0ABY4KP12_9PSED</name>
<organism evidence="6 7">
    <name type="scientific">Pseudomonas knackmussii</name>
    <dbReference type="NCBI Taxonomy" id="65741"/>
    <lineage>
        <taxon>Bacteria</taxon>
        <taxon>Pseudomonadati</taxon>
        <taxon>Pseudomonadota</taxon>
        <taxon>Gammaproteobacteria</taxon>
        <taxon>Pseudomonadales</taxon>
        <taxon>Pseudomonadaceae</taxon>
        <taxon>Pseudomonas</taxon>
    </lineage>
</organism>
<keyword evidence="2" id="KW-0285">Flavoprotein</keyword>
<reference evidence="6 7" key="1">
    <citation type="submission" date="2022-04" db="EMBL/GenBank/DDBJ databases">
        <title>Pseudomonas knackmussii B09-2.</title>
        <authorList>
            <person name="Deng Y."/>
        </authorList>
    </citation>
    <scope>NUCLEOTIDE SEQUENCE [LARGE SCALE GENOMIC DNA]</scope>
    <source>
        <strain evidence="6 7">B09-2</strain>
    </source>
</reference>